<reference evidence="2" key="1">
    <citation type="submission" date="2023-06" db="EMBL/GenBank/DDBJ databases">
        <title>Reference genome for the Northern bat (Eptesicus nilssonii), a most northern bat species.</title>
        <authorList>
            <person name="Laine V.N."/>
            <person name="Pulliainen A.T."/>
            <person name="Lilley T.M."/>
        </authorList>
    </citation>
    <scope>NUCLEOTIDE SEQUENCE</scope>
    <source>
        <strain evidence="2">BLF_Eptnil</strain>
        <tissue evidence="2">Kidney</tissue>
    </source>
</reference>
<keyword evidence="3" id="KW-1185">Reference proteome</keyword>
<dbReference type="AlphaFoldDB" id="A0AA40I382"/>
<evidence type="ECO:0000256" key="1">
    <source>
        <dbReference type="SAM" id="MobiDB-lite"/>
    </source>
</evidence>
<protein>
    <submittedName>
        <fullName evidence="2">Uncharacterized protein</fullName>
    </submittedName>
</protein>
<name>A0AA40I382_CNENI</name>
<proteinExistence type="predicted"/>
<feature type="region of interest" description="Disordered" evidence="1">
    <location>
        <begin position="1"/>
        <end position="21"/>
    </location>
</feature>
<evidence type="ECO:0000313" key="2">
    <source>
        <dbReference type="EMBL" id="KAK1341705.1"/>
    </source>
</evidence>
<evidence type="ECO:0000313" key="3">
    <source>
        <dbReference type="Proteomes" id="UP001177744"/>
    </source>
</evidence>
<comment type="caution">
    <text evidence="2">The sequence shown here is derived from an EMBL/GenBank/DDBJ whole genome shotgun (WGS) entry which is preliminary data.</text>
</comment>
<accession>A0AA40I382</accession>
<dbReference type="Proteomes" id="UP001177744">
    <property type="component" value="Unassembled WGS sequence"/>
</dbReference>
<sequence>MTRRGPPLGRKPGTGRDRPSCGSCPGVRLTFSLRVFFVGSVWRGHYEHRGQRQPATLTVDSFNASRSRVNATFAAAAQGQLRLTGVYKKEEAHLLLRAFQTKGPADVFVNKFDGDPWGLDGYVSVPVTGGGTPVLSVTDCRGVAAGDTSERSREEEGRQC</sequence>
<dbReference type="EMBL" id="JAULJE010000006">
    <property type="protein sequence ID" value="KAK1341705.1"/>
    <property type="molecule type" value="Genomic_DNA"/>
</dbReference>
<gene>
    <name evidence="2" type="ORF">QTO34_016453</name>
</gene>
<organism evidence="2 3">
    <name type="scientific">Cnephaeus nilssonii</name>
    <name type="common">Northern bat</name>
    <name type="synonym">Eptesicus nilssonii</name>
    <dbReference type="NCBI Taxonomy" id="3371016"/>
    <lineage>
        <taxon>Eukaryota</taxon>
        <taxon>Metazoa</taxon>
        <taxon>Chordata</taxon>
        <taxon>Craniata</taxon>
        <taxon>Vertebrata</taxon>
        <taxon>Euteleostomi</taxon>
        <taxon>Mammalia</taxon>
        <taxon>Eutheria</taxon>
        <taxon>Laurasiatheria</taxon>
        <taxon>Chiroptera</taxon>
        <taxon>Yangochiroptera</taxon>
        <taxon>Vespertilionidae</taxon>
        <taxon>Cnephaeus</taxon>
    </lineage>
</organism>